<dbReference type="AlphaFoldDB" id="A0A8X6T5G9"/>
<protein>
    <submittedName>
        <fullName evidence="1">Uncharacterized protein</fullName>
    </submittedName>
</protein>
<dbReference type="EMBL" id="BMAW01050429">
    <property type="protein sequence ID" value="GFS75249.1"/>
    <property type="molecule type" value="Genomic_DNA"/>
</dbReference>
<comment type="caution">
    <text evidence="1">The sequence shown here is derived from an EMBL/GenBank/DDBJ whole genome shotgun (WGS) entry which is preliminary data.</text>
</comment>
<accession>A0A8X6T5G9</accession>
<sequence length="98" mass="11358">MGKIRKSLSELKHIRAYDMCWLIQFKSLTCKDFHMPPEKHMGQLSIYLRSIDDNGEISVNLLSRKSTVALNKDITISYLELCGVVFFPKLVKTRLKIL</sequence>
<proteinExistence type="predicted"/>
<keyword evidence="2" id="KW-1185">Reference proteome</keyword>
<gene>
    <name evidence="1" type="ORF">NPIL_641381</name>
</gene>
<dbReference type="InterPro" id="IPR008042">
    <property type="entry name" value="Retrotrans_Pao"/>
</dbReference>
<organism evidence="1 2">
    <name type="scientific">Nephila pilipes</name>
    <name type="common">Giant wood spider</name>
    <name type="synonym">Nephila maculata</name>
    <dbReference type="NCBI Taxonomy" id="299642"/>
    <lineage>
        <taxon>Eukaryota</taxon>
        <taxon>Metazoa</taxon>
        <taxon>Ecdysozoa</taxon>
        <taxon>Arthropoda</taxon>
        <taxon>Chelicerata</taxon>
        <taxon>Arachnida</taxon>
        <taxon>Araneae</taxon>
        <taxon>Araneomorphae</taxon>
        <taxon>Entelegynae</taxon>
        <taxon>Araneoidea</taxon>
        <taxon>Nephilidae</taxon>
        <taxon>Nephila</taxon>
    </lineage>
</organism>
<evidence type="ECO:0000313" key="1">
    <source>
        <dbReference type="EMBL" id="GFS75249.1"/>
    </source>
</evidence>
<dbReference type="Proteomes" id="UP000887013">
    <property type="component" value="Unassembled WGS sequence"/>
</dbReference>
<dbReference type="Pfam" id="PF05380">
    <property type="entry name" value="Peptidase_A17"/>
    <property type="match status" value="1"/>
</dbReference>
<name>A0A8X6T5G9_NEPPI</name>
<reference evidence="1" key="1">
    <citation type="submission" date="2020-08" db="EMBL/GenBank/DDBJ databases">
        <title>Multicomponent nature underlies the extraordinary mechanical properties of spider dragline silk.</title>
        <authorList>
            <person name="Kono N."/>
            <person name="Nakamura H."/>
            <person name="Mori M."/>
            <person name="Yoshida Y."/>
            <person name="Ohtoshi R."/>
            <person name="Malay A.D."/>
            <person name="Moran D.A.P."/>
            <person name="Tomita M."/>
            <person name="Numata K."/>
            <person name="Arakawa K."/>
        </authorList>
    </citation>
    <scope>NUCLEOTIDE SEQUENCE</scope>
</reference>
<evidence type="ECO:0000313" key="2">
    <source>
        <dbReference type="Proteomes" id="UP000887013"/>
    </source>
</evidence>